<protein>
    <submittedName>
        <fullName evidence="3">Uncharacterized protein</fullName>
    </submittedName>
</protein>
<reference evidence="3" key="1">
    <citation type="submission" date="2022-11" db="UniProtKB">
        <authorList>
            <consortium name="WormBaseParasite"/>
        </authorList>
    </citation>
    <scope>IDENTIFICATION</scope>
</reference>
<keyword evidence="1" id="KW-1133">Transmembrane helix</keyword>
<dbReference type="SUPFAM" id="SSF103473">
    <property type="entry name" value="MFS general substrate transporter"/>
    <property type="match status" value="1"/>
</dbReference>
<feature type="transmembrane region" description="Helical" evidence="1">
    <location>
        <begin position="178"/>
        <end position="200"/>
    </location>
</feature>
<keyword evidence="2" id="KW-1185">Reference proteome</keyword>
<feature type="transmembrane region" description="Helical" evidence="1">
    <location>
        <begin position="7"/>
        <end position="31"/>
    </location>
</feature>
<dbReference type="AlphaFoldDB" id="A0A914M0V1"/>
<dbReference type="Proteomes" id="UP000887563">
    <property type="component" value="Unplaced"/>
</dbReference>
<sequence length="219" mass="25137">MFQRNSSYVLAIFLGNFGLGLLHTAFNFYYVKVFLNIFQVNEYWFNLAQLLFLIWNAINDPLFGYLQDVGGTWMQSRARIFTYFGPFFVISFLITWFPWGNKDSPPYVEGLHLIVSLFFYDAFFSCIGVAWSALYSDTTRDHRKRVKGIKFAQLASLCSVNVITIIEKVSGSLEVFFYKNITTLCIAILGCIDPILLWLLTSSNKSLGFSLLTLHIIGF</sequence>
<feature type="transmembrane region" description="Helical" evidence="1">
    <location>
        <begin position="148"/>
        <end position="166"/>
    </location>
</feature>
<organism evidence="2 3">
    <name type="scientific">Meloidogyne incognita</name>
    <name type="common">Southern root-knot nematode worm</name>
    <name type="synonym">Oxyuris incognita</name>
    <dbReference type="NCBI Taxonomy" id="6306"/>
    <lineage>
        <taxon>Eukaryota</taxon>
        <taxon>Metazoa</taxon>
        <taxon>Ecdysozoa</taxon>
        <taxon>Nematoda</taxon>
        <taxon>Chromadorea</taxon>
        <taxon>Rhabditida</taxon>
        <taxon>Tylenchina</taxon>
        <taxon>Tylenchomorpha</taxon>
        <taxon>Tylenchoidea</taxon>
        <taxon>Meloidogynidae</taxon>
        <taxon>Meloidogyninae</taxon>
        <taxon>Meloidogyne</taxon>
        <taxon>Meloidogyne incognita group</taxon>
    </lineage>
</organism>
<feature type="transmembrane region" description="Helical" evidence="1">
    <location>
        <begin position="43"/>
        <end position="59"/>
    </location>
</feature>
<feature type="transmembrane region" description="Helical" evidence="1">
    <location>
        <begin position="111"/>
        <end position="136"/>
    </location>
</feature>
<name>A0A914M0V1_MELIC</name>
<keyword evidence="1" id="KW-0812">Transmembrane</keyword>
<dbReference type="WBParaSite" id="Minc3s01036g20077">
    <property type="protein sequence ID" value="Minc3s01036g20077"/>
    <property type="gene ID" value="Minc3s01036g20077"/>
</dbReference>
<dbReference type="PANTHER" id="PTHR28658:SF1">
    <property type="entry name" value="MAJOR FACILITATOR SUPERFAMILY DOMAIN CONTAINING 13B"/>
    <property type="match status" value="1"/>
</dbReference>
<evidence type="ECO:0000313" key="3">
    <source>
        <dbReference type="WBParaSite" id="Minc3s01036g20077"/>
    </source>
</evidence>
<accession>A0A914M0V1</accession>
<feature type="transmembrane region" description="Helical" evidence="1">
    <location>
        <begin position="80"/>
        <end position="99"/>
    </location>
</feature>
<proteinExistence type="predicted"/>
<evidence type="ECO:0000313" key="2">
    <source>
        <dbReference type="Proteomes" id="UP000887563"/>
    </source>
</evidence>
<evidence type="ECO:0000256" key="1">
    <source>
        <dbReference type="SAM" id="Phobius"/>
    </source>
</evidence>
<dbReference type="InterPro" id="IPR036259">
    <property type="entry name" value="MFS_trans_sf"/>
</dbReference>
<dbReference type="Gene3D" id="1.20.1250.20">
    <property type="entry name" value="MFS general substrate transporter like domains"/>
    <property type="match status" value="1"/>
</dbReference>
<keyword evidence="1" id="KW-0472">Membrane</keyword>
<dbReference type="Pfam" id="PF13347">
    <property type="entry name" value="MFS_2"/>
    <property type="match status" value="1"/>
</dbReference>
<dbReference type="PANTHER" id="PTHR28658">
    <property type="entry name" value="TRANSMEMBRANE PROTEIN 180"/>
    <property type="match status" value="1"/>
</dbReference>
<dbReference type="InterPro" id="IPR040035">
    <property type="entry name" value="TMEM180"/>
</dbReference>